<dbReference type="GO" id="GO:0030121">
    <property type="term" value="C:AP-1 adaptor complex"/>
    <property type="evidence" value="ECO:0007669"/>
    <property type="project" value="TreeGrafter"/>
</dbReference>
<comment type="caution">
    <text evidence="3">The sequence shown here is derived from an EMBL/GenBank/DDBJ whole genome shotgun (WGS) entry which is preliminary data.</text>
</comment>
<feature type="region of interest" description="Disordered" evidence="1">
    <location>
        <begin position="1"/>
        <end position="44"/>
    </location>
</feature>
<reference evidence="3" key="1">
    <citation type="journal article" date="2019" name="bioRxiv">
        <title>The Genome of the Zebra Mussel, Dreissena polymorpha: A Resource for Invasive Species Research.</title>
        <authorList>
            <person name="McCartney M.A."/>
            <person name="Auch B."/>
            <person name="Kono T."/>
            <person name="Mallez S."/>
            <person name="Zhang Y."/>
            <person name="Obille A."/>
            <person name="Becker A."/>
            <person name="Abrahante J.E."/>
            <person name="Garbe J."/>
            <person name="Badalamenti J.P."/>
            <person name="Herman A."/>
            <person name="Mangelson H."/>
            <person name="Liachko I."/>
            <person name="Sullivan S."/>
            <person name="Sone E.D."/>
            <person name="Koren S."/>
            <person name="Silverstein K.A.T."/>
            <person name="Beckman K.B."/>
            <person name="Gohl D.M."/>
        </authorList>
    </citation>
    <scope>NUCLEOTIDE SEQUENCE</scope>
    <source>
        <strain evidence="3">Duluth1</strain>
        <tissue evidence="3">Whole animal</tissue>
    </source>
</reference>
<dbReference type="InterPro" id="IPR046359">
    <property type="entry name" value="Aftin-like"/>
</dbReference>
<feature type="non-terminal residue" evidence="3">
    <location>
        <position position="1"/>
    </location>
</feature>
<proteinExistence type="predicted"/>
<dbReference type="AlphaFoldDB" id="A0A9D4KZ44"/>
<feature type="compositionally biased region" description="Polar residues" evidence="1">
    <location>
        <begin position="68"/>
        <end position="77"/>
    </location>
</feature>
<protein>
    <recommendedName>
        <fullName evidence="2">Aftiphilin clathrin-binding box domain-containing protein</fullName>
    </recommendedName>
</protein>
<reference evidence="3" key="2">
    <citation type="submission" date="2020-11" db="EMBL/GenBank/DDBJ databases">
        <authorList>
            <person name="McCartney M.A."/>
            <person name="Auch B."/>
            <person name="Kono T."/>
            <person name="Mallez S."/>
            <person name="Becker A."/>
            <person name="Gohl D.M."/>
            <person name="Silverstein K.A.T."/>
            <person name="Koren S."/>
            <person name="Bechman K.B."/>
            <person name="Herman A."/>
            <person name="Abrahante J.E."/>
            <person name="Garbe J."/>
        </authorList>
    </citation>
    <scope>NUCLEOTIDE SEQUENCE</scope>
    <source>
        <strain evidence="3">Duluth1</strain>
        <tissue evidence="3">Whole animal</tissue>
    </source>
</reference>
<feature type="region of interest" description="Disordered" evidence="1">
    <location>
        <begin position="59"/>
        <end position="80"/>
    </location>
</feature>
<dbReference type="InterPro" id="IPR029205">
    <property type="entry name" value="Clathrin-bd"/>
</dbReference>
<dbReference type="GO" id="GO:0032588">
    <property type="term" value="C:trans-Golgi network membrane"/>
    <property type="evidence" value="ECO:0007669"/>
    <property type="project" value="InterPro"/>
</dbReference>
<dbReference type="PANTHER" id="PTHR16156:SF10">
    <property type="entry name" value="AFTIPHILIN-RELATED"/>
    <property type="match status" value="1"/>
</dbReference>
<sequence length="753" mass="83263">MSSFIPRVSSSPPPMEDGGGFGWDDDDDNDDEFGNFKAAPSASVSNTWLQTDNKSIHENTDKGFDAFSTHNGETSTCNHEDTDSFQSVFTDQSYINKDTDDVKESIPSTIETNCVVHSGIFSASVHSPINVEEGSTDADTVDVSSAARTDLVFRVVQNDDEETVVGNENIEDKDSMSQVKSFTVPQSAKDCEQNISVVKDNSDIPVVSNEIDTNAASSYIEKDSSFQFEEENISSDKDIQLQCASLENTDTENNIEINKDCENIPEDDISKVNEVSEDLDKTDEKHKLNDAVNNGPDKNVEYINPTGNEYLTTSDHANTMEQNFDVSYKLDSDITECSVASDECIVQDTSAMKGSESKKECLDFNDLTKSDLNQEPLSDEDDFGEFADISMRIDTVVENTEELDLRKLDQGSVTYKEITSPDASHNLSKDNVDHSESVISSDYKNNFDEILEEDVQEKYNSIHCEDTIEDKESEFVENAIEDEDFGDFNATNDKDWAASKEGDEWSAFPPAESVAQEKMEEVSEWAGFSEPAFQESKQETETTVDEASDWAAFSEPQVVTEVDSTEGADEDWGDFGVESAGGEEDMGVVPTMEQSPAPFLPPSQLQNMSKEEKLCYAVMTCFPCVISMNVLSESGHTEQVDIAESGGLIWDHMKAEVEVDSFTYQWTKSQWNSQLFTTLHIDTRNVLIGHKKTQVPVYAAGLALLEPIKGQTPTLIPEPVAETAKPDLPATSQDSIPVAQFDWTSSGLTNPLE</sequence>
<organism evidence="3 4">
    <name type="scientific">Dreissena polymorpha</name>
    <name type="common">Zebra mussel</name>
    <name type="synonym">Mytilus polymorpha</name>
    <dbReference type="NCBI Taxonomy" id="45954"/>
    <lineage>
        <taxon>Eukaryota</taxon>
        <taxon>Metazoa</taxon>
        <taxon>Spiralia</taxon>
        <taxon>Lophotrochozoa</taxon>
        <taxon>Mollusca</taxon>
        <taxon>Bivalvia</taxon>
        <taxon>Autobranchia</taxon>
        <taxon>Heteroconchia</taxon>
        <taxon>Euheterodonta</taxon>
        <taxon>Imparidentia</taxon>
        <taxon>Neoheterodontei</taxon>
        <taxon>Myida</taxon>
        <taxon>Dreissenoidea</taxon>
        <taxon>Dreissenidae</taxon>
        <taxon>Dreissena</taxon>
    </lineage>
</organism>
<name>A0A9D4KZ44_DREPO</name>
<dbReference type="Pfam" id="PF15045">
    <property type="entry name" value="Clathrin_bdg"/>
    <property type="match status" value="1"/>
</dbReference>
<accession>A0A9D4KZ44</accession>
<dbReference type="Proteomes" id="UP000828390">
    <property type="component" value="Unassembled WGS sequence"/>
</dbReference>
<keyword evidence="4" id="KW-1185">Reference proteome</keyword>
<evidence type="ECO:0000256" key="1">
    <source>
        <dbReference type="SAM" id="MobiDB-lite"/>
    </source>
</evidence>
<dbReference type="EMBL" id="JAIWYP010000003">
    <property type="protein sequence ID" value="KAH3848358.1"/>
    <property type="molecule type" value="Genomic_DNA"/>
</dbReference>
<feature type="region of interest" description="Disordered" evidence="1">
    <location>
        <begin position="723"/>
        <end position="753"/>
    </location>
</feature>
<dbReference type="GO" id="GO:0030276">
    <property type="term" value="F:clathrin binding"/>
    <property type="evidence" value="ECO:0007669"/>
    <property type="project" value="InterPro"/>
</dbReference>
<feature type="compositionally biased region" description="Acidic residues" evidence="1">
    <location>
        <begin position="23"/>
        <end position="33"/>
    </location>
</feature>
<evidence type="ECO:0000259" key="2">
    <source>
        <dbReference type="Pfam" id="PF15045"/>
    </source>
</evidence>
<evidence type="ECO:0000313" key="4">
    <source>
        <dbReference type="Proteomes" id="UP000828390"/>
    </source>
</evidence>
<gene>
    <name evidence="3" type="ORF">DPMN_090719</name>
</gene>
<dbReference type="PANTHER" id="PTHR16156">
    <property type="entry name" value="AFTIPHILIN A-RELATED"/>
    <property type="match status" value="1"/>
</dbReference>
<feature type="domain" description="Aftiphilin clathrin-binding box" evidence="2">
    <location>
        <begin position="649"/>
        <end position="709"/>
    </location>
</feature>
<feature type="compositionally biased region" description="Polar residues" evidence="1">
    <location>
        <begin position="742"/>
        <end position="753"/>
    </location>
</feature>
<evidence type="ECO:0000313" key="3">
    <source>
        <dbReference type="EMBL" id="KAH3848358.1"/>
    </source>
</evidence>